<keyword evidence="2" id="KW-1185">Reference proteome</keyword>
<dbReference type="EMBL" id="QLYX01000011">
    <property type="protein sequence ID" value="RAY12952.1"/>
    <property type="molecule type" value="Genomic_DNA"/>
</dbReference>
<comment type="caution">
    <text evidence="1">The sequence shown here is derived from an EMBL/GenBank/DDBJ whole genome shotgun (WGS) entry which is preliminary data.</text>
</comment>
<reference evidence="1 2" key="1">
    <citation type="submission" date="2018-06" db="EMBL/GenBank/DDBJ databases">
        <title>Actinomadura craniellae sp. nov. isolated from marine sponge Craniella sp.</title>
        <authorList>
            <person name="Li L."/>
            <person name="Xu Q.H."/>
            <person name="Lin H.W."/>
            <person name="Lu Y.H."/>
        </authorList>
    </citation>
    <scope>NUCLEOTIDE SEQUENCE [LARGE SCALE GENOMIC DNA]</scope>
    <source>
        <strain evidence="1 2">LHW63021</strain>
    </source>
</reference>
<accession>A0A365H1J1</accession>
<gene>
    <name evidence="1" type="ORF">DPM19_23395</name>
</gene>
<organism evidence="1 2">
    <name type="scientific">Actinomadura craniellae</name>
    <dbReference type="NCBI Taxonomy" id="2231787"/>
    <lineage>
        <taxon>Bacteria</taxon>
        <taxon>Bacillati</taxon>
        <taxon>Actinomycetota</taxon>
        <taxon>Actinomycetes</taxon>
        <taxon>Streptosporangiales</taxon>
        <taxon>Thermomonosporaceae</taxon>
        <taxon>Actinomadura</taxon>
    </lineage>
</organism>
<proteinExistence type="predicted"/>
<evidence type="ECO:0000313" key="2">
    <source>
        <dbReference type="Proteomes" id="UP000251891"/>
    </source>
</evidence>
<dbReference type="Proteomes" id="UP000251891">
    <property type="component" value="Unassembled WGS sequence"/>
</dbReference>
<evidence type="ECO:0000313" key="1">
    <source>
        <dbReference type="EMBL" id="RAY12952.1"/>
    </source>
</evidence>
<protein>
    <submittedName>
        <fullName evidence="1">Uncharacterized protein</fullName>
    </submittedName>
</protein>
<dbReference type="AlphaFoldDB" id="A0A365H1J1"/>
<sequence>MFQSYVGTSESGLRAEVESEQALNCGEYLVDMIDAHRYWDLTRPGAQDAVARLEEKCLGSPTGCFSVHAPVGGDARSRCRRGS</sequence>
<name>A0A365H1J1_9ACTN</name>